<dbReference type="NCBIfam" id="TIGR02532">
    <property type="entry name" value="IV_pilin_GFxxxE"/>
    <property type="match status" value="1"/>
</dbReference>
<keyword evidence="2" id="KW-1133">Transmembrane helix</keyword>
<dbReference type="InterPro" id="IPR031982">
    <property type="entry name" value="PilE-like"/>
</dbReference>
<dbReference type="PANTHER" id="PTHR30093:SF47">
    <property type="entry name" value="TYPE IV PILUS NON-CORE MINOR PILIN PILE"/>
    <property type="match status" value="1"/>
</dbReference>
<dbReference type="GO" id="GO:0015627">
    <property type="term" value="C:type II protein secretion system complex"/>
    <property type="evidence" value="ECO:0007669"/>
    <property type="project" value="InterPro"/>
</dbReference>
<accession>A0A4Q8LXJ8</accession>
<evidence type="ECO:0000256" key="2">
    <source>
        <dbReference type="SAM" id="Phobius"/>
    </source>
</evidence>
<dbReference type="PANTHER" id="PTHR30093">
    <property type="entry name" value="GENERAL SECRETION PATHWAY PROTEIN G"/>
    <property type="match status" value="1"/>
</dbReference>
<organism evidence="3 4">
    <name type="scientific">Pseudoxanthomonas winnipegensis</name>
    <dbReference type="NCBI Taxonomy" id="2480810"/>
    <lineage>
        <taxon>Bacteria</taxon>
        <taxon>Pseudomonadati</taxon>
        <taxon>Pseudomonadota</taxon>
        <taxon>Gammaproteobacteria</taxon>
        <taxon>Lysobacterales</taxon>
        <taxon>Lysobacteraceae</taxon>
        <taxon>Pseudoxanthomonas</taxon>
    </lineage>
</organism>
<dbReference type="SUPFAM" id="SSF54523">
    <property type="entry name" value="Pili subunits"/>
    <property type="match status" value="1"/>
</dbReference>
<dbReference type="InterPro" id="IPR000983">
    <property type="entry name" value="Bac_GSPG_pilin"/>
</dbReference>
<dbReference type="GO" id="GO:0015628">
    <property type="term" value="P:protein secretion by the type II secretion system"/>
    <property type="evidence" value="ECO:0007669"/>
    <property type="project" value="InterPro"/>
</dbReference>
<dbReference type="Pfam" id="PF16732">
    <property type="entry name" value="ComP_DUS"/>
    <property type="match status" value="1"/>
</dbReference>
<name>A0A4Q8LXJ8_9GAMM</name>
<dbReference type="PROSITE" id="PS00409">
    <property type="entry name" value="PROKAR_NTER_METHYL"/>
    <property type="match status" value="1"/>
</dbReference>
<keyword evidence="2" id="KW-0472">Membrane</keyword>
<dbReference type="Pfam" id="PF07963">
    <property type="entry name" value="N_methyl"/>
    <property type="match status" value="1"/>
</dbReference>
<protein>
    <submittedName>
        <fullName evidence="3">Type IV pilin protein</fullName>
    </submittedName>
</protein>
<keyword evidence="2" id="KW-0812">Transmembrane</keyword>
<reference evidence="3 4" key="1">
    <citation type="submission" date="2019-02" db="EMBL/GenBank/DDBJ databases">
        <title>WGS of Pseudoxanthomonas species novum from clinical isolates.</title>
        <authorList>
            <person name="Bernier A.-M."/>
            <person name="Bernard K."/>
            <person name="Vachon A."/>
        </authorList>
    </citation>
    <scope>NUCLEOTIDE SEQUENCE [LARGE SCALE GENOMIC DNA]</scope>
    <source>
        <strain evidence="3 4">NML140781</strain>
    </source>
</reference>
<dbReference type="AlphaFoldDB" id="A0A4Q8LXJ8"/>
<dbReference type="RefSeq" id="WP_130523610.1">
    <property type="nucleotide sequence ID" value="NZ_SHLZ01000001.1"/>
</dbReference>
<evidence type="ECO:0000313" key="3">
    <source>
        <dbReference type="EMBL" id="TAA36063.1"/>
    </source>
</evidence>
<dbReference type="InterPro" id="IPR012902">
    <property type="entry name" value="N_methyl_site"/>
</dbReference>
<sequence length="137" mass="14678">MRMSSKHDRVRGFTLVELMIVVAVVAILAAIAYPSYTRYVLRSYRAQAKADLAEYAGLAERFHTANNTYLGFALPNNASPREATSPRYTLVLSGQGASTFTLTATPTPVQAADSCGALSINQANVKTASGDTVANCW</sequence>
<dbReference type="Proteomes" id="UP000292087">
    <property type="component" value="Unassembled WGS sequence"/>
</dbReference>
<gene>
    <name evidence="3" type="ORF">EA656_10535</name>
</gene>
<evidence type="ECO:0000313" key="4">
    <source>
        <dbReference type="Proteomes" id="UP000292087"/>
    </source>
</evidence>
<keyword evidence="1" id="KW-0488">Methylation</keyword>
<proteinExistence type="predicted"/>
<comment type="caution">
    <text evidence="3">The sequence shown here is derived from an EMBL/GenBank/DDBJ whole genome shotgun (WGS) entry which is preliminary data.</text>
</comment>
<feature type="transmembrane region" description="Helical" evidence="2">
    <location>
        <begin position="12"/>
        <end position="33"/>
    </location>
</feature>
<dbReference type="PRINTS" id="PR00813">
    <property type="entry name" value="BCTERIALGSPG"/>
</dbReference>
<dbReference type="GO" id="GO:0043683">
    <property type="term" value="P:type IV pilus assembly"/>
    <property type="evidence" value="ECO:0007669"/>
    <property type="project" value="InterPro"/>
</dbReference>
<dbReference type="Gene3D" id="3.30.700.10">
    <property type="entry name" value="Glycoprotein, Type 4 Pilin"/>
    <property type="match status" value="1"/>
</dbReference>
<dbReference type="EMBL" id="SHMF01000002">
    <property type="protein sequence ID" value="TAA36063.1"/>
    <property type="molecule type" value="Genomic_DNA"/>
</dbReference>
<dbReference type="InterPro" id="IPR045584">
    <property type="entry name" value="Pilin-like"/>
</dbReference>
<evidence type="ECO:0000256" key="1">
    <source>
        <dbReference type="ARBA" id="ARBA00022481"/>
    </source>
</evidence>